<organism evidence="1 2">
    <name type="scientific">Paraglomus occultum</name>
    <dbReference type="NCBI Taxonomy" id="144539"/>
    <lineage>
        <taxon>Eukaryota</taxon>
        <taxon>Fungi</taxon>
        <taxon>Fungi incertae sedis</taxon>
        <taxon>Mucoromycota</taxon>
        <taxon>Glomeromycotina</taxon>
        <taxon>Glomeromycetes</taxon>
        <taxon>Paraglomerales</taxon>
        <taxon>Paraglomeraceae</taxon>
        <taxon>Paraglomus</taxon>
    </lineage>
</organism>
<name>A0A9N9EIX3_9GLOM</name>
<accession>A0A9N9EIX3</accession>
<gene>
    <name evidence="1" type="ORF">POCULU_LOCUS11376</name>
</gene>
<reference evidence="1" key="1">
    <citation type="submission" date="2021-06" db="EMBL/GenBank/DDBJ databases">
        <authorList>
            <person name="Kallberg Y."/>
            <person name="Tangrot J."/>
            <person name="Rosling A."/>
        </authorList>
    </citation>
    <scope>NUCLEOTIDE SEQUENCE</scope>
    <source>
        <strain evidence="1">IA702</strain>
    </source>
</reference>
<evidence type="ECO:0000313" key="1">
    <source>
        <dbReference type="EMBL" id="CAG8678793.1"/>
    </source>
</evidence>
<keyword evidence="2" id="KW-1185">Reference proteome</keyword>
<dbReference type="Proteomes" id="UP000789572">
    <property type="component" value="Unassembled WGS sequence"/>
</dbReference>
<dbReference type="EMBL" id="CAJVPJ010008021">
    <property type="protein sequence ID" value="CAG8678793.1"/>
    <property type="molecule type" value="Genomic_DNA"/>
</dbReference>
<comment type="caution">
    <text evidence="1">The sequence shown here is derived from an EMBL/GenBank/DDBJ whole genome shotgun (WGS) entry which is preliminary data.</text>
</comment>
<evidence type="ECO:0000313" key="2">
    <source>
        <dbReference type="Proteomes" id="UP000789572"/>
    </source>
</evidence>
<sequence length="40" mass="4492">NIGIQLWEDVTINSDEDFDDTGIIHEVTKVVNAFKSQKGD</sequence>
<feature type="non-terminal residue" evidence="1">
    <location>
        <position position="1"/>
    </location>
</feature>
<feature type="non-terminal residue" evidence="1">
    <location>
        <position position="40"/>
    </location>
</feature>
<protein>
    <submittedName>
        <fullName evidence="1">708_t:CDS:1</fullName>
    </submittedName>
</protein>
<dbReference type="AlphaFoldDB" id="A0A9N9EIX3"/>
<proteinExistence type="predicted"/>